<accession>A0A3M7QBD4</accession>
<gene>
    <name evidence="1" type="ORF">BpHYR1_053155</name>
</gene>
<dbReference type="EMBL" id="REGN01006647">
    <property type="protein sequence ID" value="RNA08736.1"/>
    <property type="molecule type" value="Genomic_DNA"/>
</dbReference>
<comment type="caution">
    <text evidence="1">The sequence shown here is derived from an EMBL/GenBank/DDBJ whole genome shotgun (WGS) entry which is preliminary data.</text>
</comment>
<evidence type="ECO:0000313" key="1">
    <source>
        <dbReference type="EMBL" id="RNA08736.1"/>
    </source>
</evidence>
<reference evidence="1 2" key="1">
    <citation type="journal article" date="2018" name="Sci. Rep.">
        <title>Genomic signatures of local adaptation to the degree of environmental predictability in rotifers.</title>
        <authorList>
            <person name="Franch-Gras L."/>
            <person name="Hahn C."/>
            <person name="Garcia-Roger E.M."/>
            <person name="Carmona M.J."/>
            <person name="Serra M."/>
            <person name="Gomez A."/>
        </authorList>
    </citation>
    <scope>NUCLEOTIDE SEQUENCE [LARGE SCALE GENOMIC DNA]</scope>
    <source>
        <strain evidence="1">HYR1</strain>
    </source>
</reference>
<evidence type="ECO:0000313" key="2">
    <source>
        <dbReference type="Proteomes" id="UP000276133"/>
    </source>
</evidence>
<sequence length="86" mass="10081">MQVKKFNCIILLRYFGKVANFIFSYQNPNFFGRNPFCTFYKSTVLANTFTNRIVNEWSALPSIVTDADSINKFKNEYDAFRSNQQS</sequence>
<evidence type="ECO:0008006" key="3">
    <source>
        <dbReference type="Google" id="ProtNLM"/>
    </source>
</evidence>
<keyword evidence="2" id="KW-1185">Reference proteome</keyword>
<dbReference type="AlphaFoldDB" id="A0A3M7QBD4"/>
<proteinExistence type="predicted"/>
<organism evidence="1 2">
    <name type="scientific">Brachionus plicatilis</name>
    <name type="common">Marine rotifer</name>
    <name type="synonym">Brachionus muelleri</name>
    <dbReference type="NCBI Taxonomy" id="10195"/>
    <lineage>
        <taxon>Eukaryota</taxon>
        <taxon>Metazoa</taxon>
        <taxon>Spiralia</taxon>
        <taxon>Gnathifera</taxon>
        <taxon>Rotifera</taxon>
        <taxon>Eurotatoria</taxon>
        <taxon>Monogononta</taxon>
        <taxon>Pseudotrocha</taxon>
        <taxon>Ploima</taxon>
        <taxon>Brachionidae</taxon>
        <taxon>Brachionus</taxon>
    </lineage>
</organism>
<name>A0A3M7QBD4_BRAPC</name>
<protein>
    <recommendedName>
        <fullName evidence="3">RNA-directed DNA polymerase from mobile element jockey-like</fullName>
    </recommendedName>
</protein>
<dbReference type="Proteomes" id="UP000276133">
    <property type="component" value="Unassembled WGS sequence"/>
</dbReference>